<dbReference type="AlphaFoldDB" id="A0AA38FMH0"/>
<gene>
    <name evidence="2" type="ORF">KI387_011241</name>
</gene>
<organism evidence="2 3">
    <name type="scientific">Taxus chinensis</name>
    <name type="common">Chinese yew</name>
    <name type="synonym">Taxus wallichiana var. chinensis</name>
    <dbReference type="NCBI Taxonomy" id="29808"/>
    <lineage>
        <taxon>Eukaryota</taxon>
        <taxon>Viridiplantae</taxon>
        <taxon>Streptophyta</taxon>
        <taxon>Embryophyta</taxon>
        <taxon>Tracheophyta</taxon>
        <taxon>Spermatophyta</taxon>
        <taxon>Pinopsida</taxon>
        <taxon>Pinidae</taxon>
        <taxon>Conifers II</taxon>
        <taxon>Cupressales</taxon>
        <taxon>Taxaceae</taxon>
        <taxon>Taxus</taxon>
    </lineage>
</organism>
<feature type="region of interest" description="Disordered" evidence="1">
    <location>
        <begin position="45"/>
        <end position="65"/>
    </location>
</feature>
<accession>A0AA38FMH0</accession>
<name>A0AA38FMH0_TAXCH</name>
<evidence type="ECO:0000313" key="3">
    <source>
        <dbReference type="Proteomes" id="UP000824469"/>
    </source>
</evidence>
<feature type="non-terminal residue" evidence="2">
    <location>
        <position position="1"/>
    </location>
</feature>
<keyword evidence="3" id="KW-1185">Reference proteome</keyword>
<dbReference type="EMBL" id="JAHRHJ020000008">
    <property type="protein sequence ID" value="KAH9306837.1"/>
    <property type="molecule type" value="Genomic_DNA"/>
</dbReference>
<protein>
    <submittedName>
        <fullName evidence="2">Uncharacterized protein</fullName>
    </submittedName>
</protein>
<reference evidence="2 3" key="1">
    <citation type="journal article" date="2021" name="Nat. Plants">
        <title>The Taxus genome provides insights into paclitaxel biosynthesis.</title>
        <authorList>
            <person name="Xiong X."/>
            <person name="Gou J."/>
            <person name="Liao Q."/>
            <person name="Li Y."/>
            <person name="Zhou Q."/>
            <person name="Bi G."/>
            <person name="Li C."/>
            <person name="Du R."/>
            <person name="Wang X."/>
            <person name="Sun T."/>
            <person name="Guo L."/>
            <person name="Liang H."/>
            <person name="Lu P."/>
            <person name="Wu Y."/>
            <person name="Zhang Z."/>
            <person name="Ro D.K."/>
            <person name="Shang Y."/>
            <person name="Huang S."/>
            <person name="Yan J."/>
        </authorList>
    </citation>
    <scope>NUCLEOTIDE SEQUENCE [LARGE SCALE GENOMIC DNA]</scope>
    <source>
        <strain evidence="2">Ta-2019</strain>
    </source>
</reference>
<proteinExistence type="predicted"/>
<feature type="non-terminal residue" evidence="2">
    <location>
        <position position="145"/>
    </location>
</feature>
<dbReference type="Proteomes" id="UP000824469">
    <property type="component" value="Unassembled WGS sequence"/>
</dbReference>
<comment type="caution">
    <text evidence="2">The sequence shown here is derived from an EMBL/GenBank/DDBJ whole genome shotgun (WGS) entry which is preliminary data.</text>
</comment>
<evidence type="ECO:0000313" key="2">
    <source>
        <dbReference type="EMBL" id="KAH9306837.1"/>
    </source>
</evidence>
<evidence type="ECO:0000256" key="1">
    <source>
        <dbReference type="SAM" id="MobiDB-lite"/>
    </source>
</evidence>
<sequence length="145" mass="15942">SSTMASIFSDLSPLPIGPKLTMDIPPTISFLESISMYTTVAVTTTPQENLPPPEDVTVTPTMGETSSSMPQWLIDHTLRKRKVVVPLPAFDFSSLKITPTKSAKKPKIVSRISMDASGHKFVEISTLAAEKTKDDIMITDYQIMR</sequence>